<dbReference type="OMA" id="DFWSADD"/>
<feature type="compositionally biased region" description="Basic and acidic residues" evidence="5">
    <location>
        <begin position="475"/>
        <end position="492"/>
    </location>
</feature>
<feature type="compositionally biased region" description="Basic and acidic residues" evidence="5">
    <location>
        <begin position="397"/>
        <end position="406"/>
    </location>
</feature>
<name>A0A1J7H670_LUPAN</name>
<sequence length="529" mass="60571">MFRNVLKRFHQRFDPTLLKPHKTSSRTSLFHTATKTLAQASKLNFVSNNLDEESEWKWRVKEEKDECSLVNNKEECAVQISHPWPEWVNLMKYLLKKGYFDGAEGNPFGNSDLGSKECNVLRTACLNFGRDRFDLLRLLPLKDIGVTVALGCPSLDRKVINSGKRLRAHVGIDEGNVCSSCNLRGDCDRAFVKAREDEGGRTVDVMRIILTYGLDPIIGSVQNKPCINKNVKESVISLLRVIVEHSTKEEDSNRPDTAKVLIGQVVHNPRDKGKADVLMKPGDWFCPKCNFNNFARNIKCLRCDSFCEERIKQLQEDNNHLPLKKGDWICIKCNFLNFAKNTRCFLCKEKPPKRHLNPGEWECDSCNYINFRRNMVCLKCDHRRPKVLNASNSSDQPQHEDKDYPKNSRMSFVRHHGDSSDKSSMFSGRKNRNKDSPVWRFTEDRVEDRNYLNTSNGPSQSIDFPIAGGKAELPAARRREAAKNELLNRWESETNDELGSSDIKSTDDELGSSDDEDMSDWFGNGKKDR</sequence>
<keyword evidence="1" id="KW-0479">Metal-binding</keyword>
<feature type="domain" description="RanBP2-type" evidence="6">
    <location>
        <begin position="324"/>
        <end position="353"/>
    </location>
</feature>
<dbReference type="GO" id="GO:0003729">
    <property type="term" value="F:mRNA binding"/>
    <property type="evidence" value="ECO:0007669"/>
    <property type="project" value="TreeGrafter"/>
</dbReference>
<dbReference type="Gramene" id="OIW01970">
    <property type="protein sequence ID" value="OIW01970"/>
    <property type="gene ID" value="TanjilG_09080"/>
</dbReference>
<dbReference type="GO" id="GO:0008270">
    <property type="term" value="F:zinc ion binding"/>
    <property type="evidence" value="ECO:0007669"/>
    <property type="project" value="UniProtKB-KW"/>
</dbReference>
<dbReference type="GO" id="GO:0005737">
    <property type="term" value="C:cytoplasm"/>
    <property type="evidence" value="ECO:0007669"/>
    <property type="project" value="TreeGrafter"/>
</dbReference>
<feature type="domain" description="RanBP2-type" evidence="6">
    <location>
        <begin position="357"/>
        <end position="386"/>
    </location>
</feature>
<dbReference type="PROSITE" id="PS01358">
    <property type="entry name" value="ZF_RANBP2_1"/>
    <property type="match status" value="2"/>
</dbReference>
<reference evidence="7 8" key="1">
    <citation type="journal article" date="2017" name="Plant Biotechnol. J.">
        <title>A comprehensive draft genome sequence for lupin (Lupinus angustifolius), an emerging health food: insights into plant-microbe interactions and legume evolution.</title>
        <authorList>
            <person name="Hane J.K."/>
            <person name="Ming Y."/>
            <person name="Kamphuis L.G."/>
            <person name="Nelson M.N."/>
            <person name="Garg G."/>
            <person name="Atkins C.A."/>
            <person name="Bayer P.E."/>
            <person name="Bravo A."/>
            <person name="Bringans S."/>
            <person name="Cannon S."/>
            <person name="Edwards D."/>
            <person name="Foley R."/>
            <person name="Gao L.L."/>
            <person name="Harrison M.J."/>
            <person name="Huang W."/>
            <person name="Hurgobin B."/>
            <person name="Li S."/>
            <person name="Liu C.W."/>
            <person name="McGrath A."/>
            <person name="Morahan G."/>
            <person name="Murray J."/>
            <person name="Weller J."/>
            <person name="Jian J."/>
            <person name="Singh K.B."/>
        </authorList>
    </citation>
    <scope>NUCLEOTIDE SEQUENCE [LARGE SCALE GENOMIC DNA]</scope>
    <source>
        <strain evidence="8">cv. Tanjil</strain>
        <tissue evidence="7">Whole plant</tissue>
    </source>
</reference>
<evidence type="ECO:0000313" key="7">
    <source>
        <dbReference type="EMBL" id="OIW01970.1"/>
    </source>
</evidence>
<dbReference type="InterPro" id="IPR036443">
    <property type="entry name" value="Znf_RanBP2_sf"/>
</dbReference>
<dbReference type="PROSITE" id="PS50199">
    <property type="entry name" value="ZF_RANBP2_2"/>
    <property type="match status" value="3"/>
</dbReference>
<evidence type="ECO:0000313" key="8">
    <source>
        <dbReference type="Proteomes" id="UP000188354"/>
    </source>
</evidence>
<evidence type="ECO:0000259" key="6">
    <source>
        <dbReference type="PROSITE" id="PS50199"/>
    </source>
</evidence>
<evidence type="ECO:0000256" key="5">
    <source>
        <dbReference type="SAM" id="MobiDB-lite"/>
    </source>
</evidence>
<evidence type="ECO:0000256" key="4">
    <source>
        <dbReference type="PROSITE-ProRule" id="PRU00322"/>
    </source>
</evidence>
<evidence type="ECO:0000256" key="2">
    <source>
        <dbReference type="ARBA" id="ARBA00022771"/>
    </source>
</evidence>
<keyword evidence="2 4" id="KW-0863">Zinc-finger</keyword>
<proteinExistence type="predicted"/>
<dbReference type="PANTHER" id="PTHR23111:SF23">
    <property type="entry name" value="RAN BP2_NZF ZINC FINGER-LIKE SUPERFAMILY PROTEIN"/>
    <property type="match status" value="1"/>
</dbReference>
<dbReference type="KEGG" id="lang:109359084"/>
<evidence type="ECO:0000256" key="1">
    <source>
        <dbReference type="ARBA" id="ARBA00022723"/>
    </source>
</evidence>
<accession>A0A1J7H670</accession>
<dbReference type="Pfam" id="PF00641">
    <property type="entry name" value="Zn_ribbon_RanBP"/>
    <property type="match status" value="3"/>
</dbReference>
<dbReference type="Gene3D" id="4.10.1060.10">
    <property type="entry name" value="Zinc finger, RanBP2-type"/>
    <property type="match status" value="3"/>
</dbReference>
<feature type="domain" description="RanBP2-type" evidence="6">
    <location>
        <begin position="280"/>
        <end position="309"/>
    </location>
</feature>
<feature type="region of interest" description="Disordered" evidence="5">
    <location>
        <begin position="475"/>
        <end position="529"/>
    </location>
</feature>
<dbReference type="SMART" id="SM00547">
    <property type="entry name" value="ZnF_RBZ"/>
    <property type="match status" value="3"/>
</dbReference>
<keyword evidence="8" id="KW-1185">Reference proteome</keyword>
<feature type="compositionally biased region" description="Acidic residues" evidence="5">
    <location>
        <begin position="508"/>
        <end position="519"/>
    </location>
</feature>
<feature type="region of interest" description="Disordered" evidence="5">
    <location>
        <begin position="388"/>
        <end position="441"/>
    </location>
</feature>
<evidence type="ECO:0000256" key="3">
    <source>
        <dbReference type="ARBA" id="ARBA00022833"/>
    </source>
</evidence>
<dbReference type="Proteomes" id="UP000188354">
    <property type="component" value="Chromosome LG11"/>
</dbReference>
<gene>
    <name evidence="7" type="ORF">TanjilG_09080</name>
</gene>
<keyword evidence="3" id="KW-0862">Zinc</keyword>
<dbReference type="OrthoDB" id="448399at2759"/>
<dbReference type="InterPro" id="IPR001876">
    <property type="entry name" value="Znf_RanBP2"/>
</dbReference>
<dbReference type="SUPFAM" id="SSF90209">
    <property type="entry name" value="Ran binding protein zinc finger-like"/>
    <property type="match status" value="3"/>
</dbReference>
<dbReference type="EMBL" id="CM007371">
    <property type="protein sequence ID" value="OIW01970.1"/>
    <property type="molecule type" value="Genomic_DNA"/>
</dbReference>
<protein>
    <recommendedName>
        <fullName evidence="6">RanBP2-type domain-containing protein</fullName>
    </recommendedName>
</protein>
<dbReference type="AlphaFoldDB" id="A0A1J7H670"/>
<dbReference type="PANTHER" id="PTHR23111">
    <property type="entry name" value="ZINC FINGER PROTEIN"/>
    <property type="match status" value="1"/>
</dbReference>
<organism evidence="7 8">
    <name type="scientific">Lupinus angustifolius</name>
    <name type="common">Narrow-leaved blue lupine</name>
    <dbReference type="NCBI Taxonomy" id="3871"/>
    <lineage>
        <taxon>Eukaryota</taxon>
        <taxon>Viridiplantae</taxon>
        <taxon>Streptophyta</taxon>
        <taxon>Embryophyta</taxon>
        <taxon>Tracheophyta</taxon>
        <taxon>Spermatophyta</taxon>
        <taxon>Magnoliopsida</taxon>
        <taxon>eudicotyledons</taxon>
        <taxon>Gunneridae</taxon>
        <taxon>Pentapetalae</taxon>
        <taxon>rosids</taxon>
        <taxon>fabids</taxon>
        <taxon>Fabales</taxon>
        <taxon>Fabaceae</taxon>
        <taxon>Papilionoideae</taxon>
        <taxon>50 kb inversion clade</taxon>
        <taxon>genistoids sensu lato</taxon>
        <taxon>core genistoids</taxon>
        <taxon>Genisteae</taxon>
        <taxon>Lupinus</taxon>
    </lineage>
</organism>